<dbReference type="Proteomes" id="UP000809621">
    <property type="component" value="Unassembled WGS sequence"/>
</dbReference>
<keyword evidence="5" id="KW-1185">Reference proteome</keyword>
<feature type="domain" description="HTH tetR-type" evidence="3">
    <location>
        <begin position="2"/>
        <end position="62"/>
    </location>
</feature>
<evidence type="ECO:0000259" key="3">
    <source>
        <dbReference type="PROSITE" id="PS50977"/>
    </source>
</evidence>
<evidence type="ECO:0000256" key="1">
    <source>
        <dbReference type="ARBA" id="ARBA00023125"/>
    </source>
</evidence>
<dbReference type="InterPro" id="IPR050624">
    <property type="entry name" value="HTH-type_Tx_Regulator"/>
</dbReference>
<dbReference type="PANTHER" id="PTHR43479:SF11">
    <property type="entry name" value="ACREF_ENVCD OPERON REPRESSOR-RELATED"/>
    <property type="match status" value="1"/>
</dbReference>
<evidence type="ECO:0000256" key="2">
    <source>
        <dbReference type="PROSITE-ProRule" id="PRU00335"/>
    </source>
</evidence>
<gene>
    <name evidence="4" type="ORF">JQC93_03470</name>
</gene>
<dbReference type="SUPFAM" id="SSF46689">
    <property type="entry name" value="Homeodomain-like"/>
    <property type="match status" value="1"/>
</dbReference>
<proteinExistence type="predicted"/>
<organism evidence="4 5">
    <name type="scientific">Vibrio ulleungensis</name>
    <dbReference type="NCBI Taxonomy" id="2807619"/>
    <lineage>
        <taxon>Bacteria</taxon>
        <taxon>Pseudomonadati</taxon>
        <taxon>Pseudomonadota</taxon>
        <taxon>Gammaproteobacteria</taxon>
        <taxon>Vibrionales</taxon>
        <taxon>Vibrionaceae</taxon>
        <taxon>Vibrio</taxon>
    </lineage>
</organism>
<dbReference type="Pfam" id="PF00440">
    <property type="entry name" value="TetR_N"/>
    <property type="match status" value="1"/>
</dbReference>
<dbReference type="PRINTS" id="PR00455">
    <property type="entry name" value="HTHTETR"/>
</dbReference>
<evidence type="ECO:0000313" key="4">
    <source>
        <dbReference type="EMBL" id="MBM7035456.1"/>
    </source>
</evidence>
<feature type="DNA-binding region" description="H-T-H motif" evidence="2">
    <location>
        <begin position="25"/>
        <end position="44"/>
    </location>
</feature>
<sequence>MEAKKQRFLDAAQVLFLSKGFESTSVNDILQYVGASKGAFYHYFASKQALLDEFTDQLTQQTMDQMEKVVQDSSLDFKSRWSAFFEAGYKWKIEHKDQLLELHKTMDQDENVLLKNRIEKTIQRKFLPLLASLIQEGKDLDVFKLDSALGCAHFISYGITGFSQHFSSLLLSEDDVEVRRAEFVELTRTLQQSIARVLGNDSPDYITVQFDEFIEWIE</sequence>
<dbReference type="PROSITE" id="PS01081">
    <property type="entry name" value="HTH_TETR_1"/>
    <property type="match status" value="1"/>
</dbReference>
<comment type="caution">
    <text evidence="4">The sequence shown here is derived from an EMBL/GenBank/DDBJ whole genome shotgun (WGS) entry which is preliminary data.</text>
</comment>
<name>A0ABS2HEE5_9VIBR</name>
<reference evidence="4 5" key="1">
    <citation type="submission" date="2021-02" db="EMBL/GenBank/DDBJ databases">
        <authorList>
            <person name="Park J.-S."/>
        </authorList>
    </citation>
    <scope>NUCLEOTIDE SEQUENCE [LARGE SCALE GENOMIC DNA]</scope>
    <source>
        <strain evidence="4 5">188UL20-2</strain>
    </source>
</reference>
<accession>A0ABS2HEE5</accession>
<keyword evidence="1 2" id="KW-0238">DNA-binding</keyword>
<evidence type="ECO:0000313" key="5">
    <source>
        <dbReference type="Proteomes" id="UP000809621"/>
    </source>
</evidence>
<dbReference type="EMBL" id="JAFEUM010000001">
    <property type="protein sequence ID" value="MBM7035456.1"/>
    <property type="molecule type" value="Genomic_DNA"/>
</dbReference>
<protein>
    <submittedName>
        <fullName evidence="4">TetR/AcrR family transcriptional regulator</fullName>
    </submittedName>
</protein>
<dbReference type="InterPro" id="IPR001647">
    <property type="entry name" value="HTH_TetR"/>
</dbReference>
<dbReference type="PROSITE" id="PS50977">
    <property type="entry name" value="HTH_TETR_2"/>
    <property type="match status" value="1"/>
</dbReference>
<dbReference type="InterPro" id="IPR009057">
    <property type="entry name" value="Homeodomain-like_sf"/>
</dbReference>
<dbReference type="RefSeq" id="WP_205157055.1">
    <property type="nucleotide sequence ID" value="NZ_JAFEUM010000001.1"/>
</dbReference>
<dbReference type="Gene3D" id="1.10.357.10">
    <property type="entry name" value="Tetracycline Repressor, domain 2"/>
    <property type="match status" value="1"/>
</dbReference>
<dbReference type="InterPro" id="IPR023772">
    <property type="entry name" value="DNA-bd_HTH_TetR-type_CS"/>
</dbReference>
<dbReference type="PANTHER" id="PTHR43479">
    <property type="entry name" value="ACREF/ENVCD OPERON REPRESSOR-RELATED"/>
    <property type="match status" value="1"/>
</dbReference>